<dbReference type="Pfam" id="PF13598">
    <property type="entry name" value="DUF4139"/>
    <property type="match status" value="1"/>
</dbReference>
<sequence>MRRLLAITTALTLLAPAAWAQTESVSARPDTATVVIYRDQPVDTVALMAQSRQPWNRLDRQGLALIVETRTVDLPAGEGIIRFRGLATGVVPQSAVLEGLPAHVVERNADFDLLSPASLMEKSVGEVVRVVRTNPATGEQVEKPAVIRAGAQGTVLEIDGRFEALDCSGQTERVVFDRIPEGLGDQPVLSVRTRAERAGRHKVTLAYLTTGLQWSADYVARLDPTDGTLDLTGWVTLANFGGTGFPDAPVQVVAGTLRKDAGTTPVEPMVRYQQNECWPQGTTTLGSGLEPAYKQDRVEYNGPPVIVPGMPAPARMAMRSAVEDIVVTGSRIARQGELGDYKIYTLPEPTTVAARQTKQVRFLEREGVAYERVYRAGVLNADEETQPTAIVMKLRNEERAGLGVALPGGSVAVMQPDGAGGVLLAGQDRFEDKGVGLPVRLNFGQSPDVQVQTRLVKSESSRRGAVTTQRSEIETTVTNARSEAVTVELVANAAMQRGFRIRSQSVRSRVDDTGYPVWTLTVPANGAATLKAAWTTTD</sequence>
<evidence type="ECO:0000313" key="4">
    <source>
        <dbReference type="Proteomes" id="UP000276984"/>
    </source>
</evidence>
<evidence type="ECO:0000259" key="2">
    <source>
        <dbReference type="Pfam" id="PF13598"/>
    </source>
</evidence>
<feature type="signal peptide" evidence="1">
    <location>
        <begin position="1"/>
        <end position="20"/>
    </location>
</feature>
<name>A0A494RH59_9CAUL</name>
<dbReference type="RefSeq" id="WP_121481000.1">
    <property type="nucleotide sequence ID" value="NZ_CP032707.1"/>
</dbReference>
<dbReference type="OrthoDB" id="9808067at2"/>
<proteinExistence type="predicted"/>
<keyword evidence="1" id="KW-0732">Signal</keyword>
<feature type="chain" id="PRO_5019855646" evidence="1">
    <location>
        <begin position="21"/>
        <end position="538"/>
    </location>
</feature>
<dbReference type="Proteomes" id="UP000276984">
    <property type="component" value="Chromosome"/>
</dbReference>
<reference evidence="3 4" key="1">
    <citation type="submission" date="2018-10" db="EMBL/GenBank/DDBJ databases">
        <title>Complete genome sequence of Brevundimonas naejangsanensis BRV3.</title>
        <authorList>
            <person name="Berrios L."/>
            <person name="Ely B."/>
        </authorList>
    </citation>
    <scope>NUCLEOTIDE SEQUENCE [LARGE SCALE GENOMIC DNA]</scope>
    <source>
        <strain evidence="3 4">BRV3</strain>
    </source>
</reference>
<keyword evidence="4" id="KW-1185">Reference proteome</keyword>
<evidence type="ECO:0000256" key="1">
    <source>
        <dbReference type="SAM" id="SignalP"/>
    </source>
</evidence>
<protein>
    <submittedName>
        <fullName evidence="3">DUF4139 domain-containing protein</fullName>
    </submittedName>
</protein>
<dbReference type="PANTHER" id="PTHR38075">
    <property type="entry name" value="DUF4139 DOMAIN-CONTAINING PROTEIN"/>
    <property type="match status" value="1"/>
</dbReference>
<dbReference type="InterPro" id="IPR037291">
    <property type="entry name" value="DUF4139"/>
</dbReference>
<organism evidence="3 4">
    <name type="scientific">Brevundimonas naejangsanensis</name>
    <dbReference type="NCBI Taxonomy" id="588932"/>
    <lineage>
        <taxon>Bacteria</taxon>
        <taxon>Pseudomonadati</taxon>
        <taxon>Pseudomonadota</taxon>
        <taxon>Alphaproteobacteria</taxon>
        <taxon>Caulobacterales</taxon>
        <taxon>Caulobacteraceae</taxon>
        <taxon>Brevundimonas</taxon>
    </lineage>
</organism>
<dbReference type="EMBL" id="CP032707">
    <property type="protein sequence ID" value="AYG93840.1"/>
    <property type="molecule type" value="Genomic_DNA"/>
</dbReference>
<accession>A0A494RH59</accession>
<dbReference type="PANTHER" id="PTHR38075:SF1">
    <property type="entry name" value="DUF4139 DOMAIN-CONTAINING PROTEIN"/>
    <property type="match status" value="1"/>
</dbReference>
<dbReference type="AlphaFoldDB" id="A0A494RH59"/>
<feature type="domain" description="DUF4139" evidence="2">
    <location>
        <begin position="203"/>
        <end position="535"/>
    </location>
</feature>
<gene>
    <name evidence="3" type="ORF">D8I30_00580</name>
</gene>
<evidence type="ECO:0000313" key="3">
    <source>
        <dbReference type="EMBL" id="AYG93840.1"/>
    </source>
</evidence>